<dbReference type="InterPro" id="IPR029058">
    <property type="entry name" value="AB_hydrolase_fold"/>
</dbReference>
<feature type="domain" description="Serine hydrolase" evidence="2">
    <location>
        <begin position="4"/>
        <end position="242"/>
    </location>
</feature>
<gene>
    <name evidence="3" type="ORF">PPAR00522_LOCUS8134</name>
</gene>
<evidence type="ECO:0000259" key="2">
    <source>
        <dbReference type="Pfam" id="PF03959"/>
    </source>
</evidence>
<dbReference type="EMBL" id="HBFM01012967">
    <property type="protein sequence ID" value="CAD8771731.1"/>
    <property type="molecule type" value="Transcribed_RNA"/>
</dbReference>
<evidence type="ECO:0000313" key="3">
    <source>
        <dbReference type="EMBL" id="CAD8771731.1"/>
    </source>
</evidence>
<evidence type="ECO:0000256" key="1">
    <source>
        <dbReference type="ARBA" id="ARBA00022801"/>
    </source>
</evidence>
<dbReference type="GO" id="GO:0016787">
    <property type="term" value="F:hydrolase activity"/>
    <property type="evidence" value="ECO:0007669"/>
    <property type="project" value="UniProtKB-KW"/>
</dbReference>
<dbReference type="PANTHER" id="PTHR48070">
    <property type="entry name" value="ESTERASE OVCA2"/>
    <property type="match status" value="1"/>
</dbReference>
<dbReference type="GO" id="GO:0005737">
    <property type="term" value="C:cytoplasm"/>
    <property type="evidence" value="ECO:0007669"/>
    <property type="project" value="TreeGrafter"/>
</dbReference>
<name>A0A7S0UTR4_9CHLO</name>
<dbReference type="GO" id="GO:0005634">
    <property type="term" value="C:nucleus"/>
    <property type="evidence" value="ECO:0007669"/>
    <property type="project" value="TreeGrafter"/>
</dbReference>
<dbReference type="Gene3D" id="3.40.50.1820">
    <property type="entry name" value="alpha/beta hydrolase"/>
    <property type="match status" value="1"/>
</dbReference>
<sequence length="321" mass="34856">MALPKSTILCLHGYTQNSEVFRARIGSIRKALKSRADFIFLNGPFPAKQLPGQSEAVQGGLSWWDWEIQSGGTPGRPAMAALYRGWFETTAPMLLSALREHRPDGLLGFSQGATALAFLLAEVEFFSREGYWRWEASELRGGGGGREQEGEKEEATVTEKRALDREVLGKLRYAIMVAGFLPRDASFASFLSSQRPSLLNCLFVSGASDALVPRSNTSTLLHCFCPDRTSSFTHAGSHLVPTCSGSFKSALLRVMDPNVEGSGEGGAKDAIRAQSFRPFHIEGEGLEGKGVSLDPEILREIERVEADAKGQSLEDGEGEVA</sequence>
<dbReference type="InterPro" id="IPR005645">
    <property type="entry name" value="FSH-like_dom"/>
</dbReference>
<accession>A0A7S0UTR4</accession>
<protein>
    <recommendedName>
        <fullName evidence="2">Serine hydrolase domain-containing protein</fullName>
    </recommendedName>
</protein>
<dbReference type="Pfam" id="PF03959">
    <property type="entry name" value="FSH1"/>
    <property type="match status" value="1"/>
</dbReference>
<proteinExistence type="predicted"/>
<dbReference type="SUPFAM" id="SSF53474">
    <property type="entry name" value="alpha/beta-Hydrolases"/>
    <property type="match status" value="1"/>
</dbReference>
<organism evidence="3">
    <name type="scientific">Polytomella parva</name>
    <dbReference type="NCBI Taxonomy" id="51329"/>
    <lineage>
        <taxon>Eukaryota</taxon>
        <taxon>Viridiplantae</taxon>
        <taxon>Chlorophyta</taxon>
        <taxon>core chlorophytes</taxon>
        <taxon>Chlorophyceae</taxon>
        <taxon>CS clade</taxon>
        <taxon>Chlamydomonadales</taxon>
        <taxon>Chlamydomonadaceae</taxon>
        <taxon>Polytomella</taxon>
    </lineage>
</organism>
<keyword evidence="1" id="KW-0378">Hydrolase</keyword>
<reference evidence="3" key="1">
    <citation type="submission" date="2021-01" db="EMBL/GenBank/DDBJ databases">
        <authorList>
            <person name="Corre E."/>
            <person name="Pelletier E."/>
            <person name="Niang G."/>
            <person name="Scheremetjew M."/>
            <person name="Finn R."/>
            <person name="Kale V."/>
            <person name="Holt S."/>
            <person name="Cochrane G."/>
            <person name="Meng A."/>
            <person name="Brown T."/>
            <person name="Cohen L."/>
        </authorList>
    </citation>
    <scope>NUCLEOTIDE SEQUENCE</scope>
    <source>
        <strain evidence="3">SAG 63-3</strain>
    </source>
</reference>
<dbReference type="InterPro" id="IPR050593">
    <property type="entry name" value="LovG"/>
</dbReference>
<dbReference type="PANTHER" id="PTHR48070:SF6">
    <property type="entry name" value="ESTERASE OVCA2"/>
    <property type="match status" value="1"/>
</dbReference>
<dbReference type="AlphaFoldDB" id="A0A7S0UTR4"/>